<reference evidence="1" key="2">
    <citation type="journal article" date="2015" name="Data Brief">
        <title>Shoot transcriptome of the giant reed, Arundo donax.</title>
        <authorList>
            <person name="Barrero R.A."/>
            <person name="Guerrero F.D."/>
            <person name="Moolhuijzen P."/>
            <person name="Goolsby J.A."/>
            <person name="Tidwell J."/>
            <person name="Bellgard S.E."/>
            <person name="Bellgard M.I."/>
        </authorList>
    </citation>
    <scope>NUCLEOTIDE SEQUENCE</scope>
    <source>
        <tissue evidence="1">Shoot tissue taken approximately 20 cm above the soil surface</tissue>
    </source>
</reference>
<protein>
    <submittedName>
        <fullName evidence="1">Uncharacterized protein</fullName>
    </submittedName>
</protein>
<dbReference type="EMBL" id="GBRH01226594">
    <property type="protein sequence ID" value="JAD71301.1"/>
    <property type="molecule type" value="Transcribed_RNA"/>
</dbReference>
<sequence>MVIKGVLGECLMKRYSYP</sequence>
<dbReference type="AlphaFoldDB" id="A0A0A9C6U8"/>
<proteinExistence type="predicted"/>
<evidence type="ECO:0000313" key="1">
    <source>
        <dbReference type="EMBL" id="JAD71301.1"/>
    </source>
</evidence>
<organism evidence="1">
    <name type="scientific">Arundo donax</name>
    <name type="common">Giant reed</name>
    <name type="synonym">Donax arundinaceus</name>
    <dbReference type="NCBI Taxonomy" id="35708"/>
    <lineage>
        <taxon>Eukaryota</taxon>
        <taxon>Viridiplantae</taxon>
        <taxon>Streptophyta</taxon>
        <taxon>Embryophyta</taxon>
        <taxon>Tracheophyta</taxon>
        <taxon>Spermatophyta</taxon>
        <taxon>Magnoliopsida</taxon>
        <taxon>Liliopsida</taxon>
        <taxon>Poales</taxon>
        <taxon>Poaceae</taxon>
        <taxon>PACMAD clade</taxon>
        <taxon>Arundinoideae</taxon>
        <taxon>Arundineae</taxon>
        <taxon>Arundo</taxon>
    </lineage>
</organism>
<name>A0A0A9C6U8_ARUDO</name>
<reference evidence="1" key="1">
    <citation type="submission" date="2014-09" db="EMBL/GenBank/DDBJ databases">
        <authorList>
            <person name="Magalhaes I.L.F."/>
            <person name="Oliveira U."/>
            <person name="Santos F.R."/>
            <person name="Vidigal T.H.D.A."/>
            <person name="Brescovit A.D."/>
            <person name="Santos A.J."/>
        </authorList>
    </citation>
    <scope>NUCLEOTIDE SEQUENCE</scope>
    <source>
        <tissue evidence="1">Shoot tissue taken approximately 20 cm above the soil surface</tissue>
    </source>
</reference>
<accession>A0A0A9C6U8</accession>